<dbReference type="Proteomes" id="UP000308652">
    <property type="component" value="Unassembled WGS sequence"/>
</dbReference>
<dbReference type="AlphaFoldDB" id="A0A5C3LSE4"/>
<protein>
    <recommendedName>
        <fullName evidence="3">DUF6533 domain-containing protein</fullName>
    </recommendedName>
</protein>
<feature type="transmembrane region" description="Helical" evidence="2">
    <location>
        <begin position="85"/>
        <end position="106"/>
    </location>
</feature>
<evidence type="ECO:0000313" key="5">
    <source>
        <dbReference type="Proteomes" id="UP000308652"/>
    </source>
</evidence>
<proteinExistence type="predicted"/>
<keyword evidence="2" id="KW-1133">Transmembrane helix</keyword>
<evidence type="ECO:0000256" key="2">
    <source>
        <dbReference type="SAM" id="Phobius"/>
    </source>
</evidence>
<dbReference type="EMBL" id="ML213618">
    <property type="protein sequence ID" value="TFK35850.1"/>
    <property type="molecule type" value="Genomic_DNA"/>
</dbReference>
<feature type="transmembrane region" description="Helical" evidence="2">
    <location>
        <begin position="118"/>
        <end position="139"/>
    </location>
</feature>
<keyword evidence="5" id="KW-1185">Reference proteome</keyword>
<feature type="region of interest" description="Disordered" evidence="1">
    <location>
        <begin position="262"/>
        <end position="283"/>
    </location>
</feature>
<evidence type="ECO:0000313" key="4">
    <source>
        <dbReference type="EMBL" id="TFK35850.1"/>
    </source>
</evidence>
<name>A0A5C3LSE4_9AGAR</name>
<gene>
    <name evidence="4" type="ORF">BDQ12DRAFT_265848</name>
</gene>
<feature type="domain" description="DUF6533" evidence="3">
    <location>
        <begin position="19"/>
        <end position="64"/>
    </location>
</feature>
<organism evidence="4 5">
    <name type="scientific">Crucibulum laeve</name>
    <dbReference type="NCBI Taxonomy" id="68775"/>
    <lineage>
        <taxon>Eukaryota</taxon>
        <taxon>Fungi</taxon>
        <taxon>Dikarya</taxon>
        <taxon>Basidiomycota</taxon>
        <taxon>Agaricomycotina</taxon>
        <taxon>Agaricomycetes</taxon>
        <taxon>Agaricomycetidae</taxon>
        <taxon>Agaricales</taxon>
        <taxon>Agaricineae</taxon>
        <taxon>Nidulariaceae</taxon>
        <taxon>Crucibulum</taxon>
    </lineage>
</organism>
<evidence type="ECO:0000259" key="3">
    <source>
        <dbReference type="Pfam" id="PF20151"/>
    </source>
</evidence>
<dbReference type="InterPro" id="IPR045340">
    <property type="entry name" value="DUF6533"/>
</dbReference>
<feature type="transmembrane region" description="Helical" evidence="2">
    <location>
        <begin position="12"/>
        <end position="33"/>
    </location>
</feature>
<dbReference type="OrthoDB" id="3341843at2759"/>
<keyword evidence="2" id="KW-0812">Transmembrane</keyword>
<evidence type="ECO:0000256" key="1">
    <source>
        <dbReference type="SAM" id="MobiDB-lite"/>
    </source>
</evidence>
<feature type="transmembrane region" description="Helical" evidence="2">
    <location>
        <begin position="53"/>
        <end position="73"/>
    </location>
</feature>
<accession>A0A5C3LSE4</accession>
<keyword evidence="2" id="KW-0472">Membrane</keyword>
<feature type="transmembrane region" description="Helical" evidence="2">
    <location>
        <begin position="166"/>
        <end position="187"/>
    </location>
</feature>
<feature type="transmembrane region" description="Helical" evidence="2">
    <location>
        <begin position="208"/>
        <end position="231"/>
    </location>
</feature>
<reference evidence="4 5" key="1">
    <citation type="journal article" date="2019" name="Nat. Ecol. Evol.">
        <title>Megaphylogeny resolves global patterns of mushroom evolution.</title>
        <authorList>
            <person name="Varga T."/>
            <person name="Krizsan K."/>
            <person name="Foldi C."/>
            <person name="Dima B."/>
            <person name="Sanchez-Garcia M."/>
            <person name="Sanchez-Ramirez S."/>
            <person name="Szollosi G.J."/>
            <person name="Szarkandi J.G."/>
            <person name="Papp V."/>
            <person name="Albert L."/>
            <person name="Andreopoulos W."/>
            <person name="Angelini C."/>
            <person name="Antonin V."/>
            <person name="Barry K.W."/>
            <person name="Bougher N.L."/>
            <person name="Buchanan P."/>
            <person name="Buyck B."/>
            <person name="Bense V."/>
            <person name="Catcheside P."/>
            <person name="Chovatia M."/>
            <person name="Cooper J."/>
            <person name="Damon W."/>
            <person name="Desjardin D."/>
            <person name="Finy P."/>
            <person name="Geml J."/>
            <person name="Haridas S."/>
            <person name="Hughes K."/>
            <person name="Justo A."/>
            <person name="Karasinski D."/>
            <person name="Kautmanova I."/>
            <person name="Kiss B."/>
            <person name="Kocsube S."/>
            <person name="Kotiranta H."/>
            <person name="LaButti K.M."/>
            <person name="Lechner B.E."/>
            <person name="Liimatainen K."/>
            <person name="Lipzen A."/>
            <person name="Lukacs Z."/>
            <person name="Mihaltcheva S."/>
            <person name="Morgado L.N."/>
            <person name="Niskanen T."/>
            <person name="Noordeloos M.E."/>
            <person name="Ohm R.A."/>
            <person name="Ortiz-Santana B."/>
            <person name="Ovrebo C."/>
            <person name="Racz N."/>
            <person name="Riley R."/>
            <person name="Savchenko A."/>
            <person name="Shiryaev A."/>
            <person name="Soop K."/>
            <person name="Spirin V."/>
            <person name="Szebenyi C."/>
            <person name="Tomsovsky M."/>
            <person name="Tulloss R.E."/>
            <person name="Uehling J."/>
            <person name="Grigoriev I.V."/>
            <person name="Vagvolgyi C."/>
            <person name="Papp T."/>
            <person name="Martin F.M."/>
            <person name="Miettinen O."/>
            <person name="Hibbett D.S."/>
            <person name="Nagy L.G."/>
        </authorList>
    </citation>
    <scope>NUCLEOTIDE SEQUENCE [LARGE SCALE GENOMIC DNA]</scope>
    <source>
        <strain evidence="4 5">CBS 166.37</strain>
    </source>
</reference>
<dbReference type="Pfam" id="PF20151">
    <property type="entry name" value="DUF6533"/>
    <property type="match status" value="1"/>
</dbReference>
<sequence length="319" mass="36568">MDPLQISLKLPFLPMLKAYLLASMMTLLTYDYLCTLDQEINLVWSRPFSIGSVLFFVNRYTPFIDMIMSLYMMSITTTPKTCERVYSIITWFTTTGLIVSESILILRTIALWKRRRSIIILMSVLALLTIVPGLIITHLEMKSLEFIPLIPILRIHGCNLRKASSIIVVSFLLVLVLETIIVVLTIIKAYQHLRRSNSSWVMQLYRDGILFYIYMLVVTLLNVIVPIKAIPNFKTLFSNPQRVLHSILCSRVIFGILSQRGKRPQSDSHRMSTRGEGTTTDSEGGVVLTSVFAASEWEGENEMVISDDTQRYDKRDWTE</sequence>